<dbReference type="AlphaFoldDB" id="A0AAN9ISI7"/>
<dbReference type="InterPro" id="IPR002219">
    <property type="entry name" value="PKC_DAG/PE"/>
</dbReference>
<evidence type="ECO:0000256" key="5">
    <source>
        <dbReference type="SAM" id="MobiDB-lite"/>
    </source>
</evidence>
<dbReference type="InterPro" id="IPR013083">
    <property type="entry name" value="Znf_RING/FYVE/PHD"/>
</dbReference>
<dbReference type="InterPro" id="IPR046349">
    <property type="entry name" value="C1-like_sf"/>
</dbReference>
<dbReference type="PANTHER" id="PTHR32410:SF211">
    <property type="entry name" value="CYSTEINE_HISTIDINE-RICH C1 DOMAIN FAMILY PROTEIN"/>
    <property type="match status" value="1"/>
</dbReference>
<evidence type="ECO:0000313" key="7">
    <source>
        <dbReference type="EMBL" id="KAK7285475.1"/>
    </source>
</evidence>
<organism evidence="7 8">
    <name type="scientific">Clitoria ternatea</name>
    <name type="common">Butterfly pea</name>
    <dbReference type="NCBI Taxonomy" id="43366"/>
    <lineage>
        <taxon>Eukaryota</taxon>
        <taxon>Viridiplantae</taxon>
        <taxon>Streptophyta</taxon>
        <taxon>Embryophyta</taxon>
        <taxon>Tracheophyta</taxon>
        <taxon>Spermatophyta</taxon>
        <taxon>Magnoliopsida</taxon>
        <taxon>eudicotyledons</taxon>
        <taxon>Gunneridae</taxon>
        <taxon>Pentapetalae</taxon>
        <taxon>rosids</taxon>
        <taxon>fabids</taxon>
        <taxon>Fabales</taxon>
        <taxon>Fabaceae</taxon>
        <taxon>Papilionoideae</taxon>
        <taxon>50 kb inversion clade</taxon>
        <taxon>NPAAA clade</taxon>
        <taxon>indigoferoid/millettioid clade</taxon>
        <taxon>Phaseoleae</taxon>
        <taxon>Clitoria</taxon>
    </lineage>
</organism>
<evidence type="ECO:0000256" key="2">
    <source>
        <dbReference type="ARBA" id="ARBA00022737"/>
    </source>
</evidence>
<keyword evidence="4" id="KW-0862">Zinc</keyword>
<gene>
    <name evidence="7" type="ORF">RJT34_20248</name>
</gene>
<keyword evidence="1" id="KW-0479">Metal-binding</keyword>
<feature type="domain" description="Phorbol-ester/DAG-type" evidence="6">
    <location>
        <begin position="123"/>
        <end position="171"/>
    </location>
</feature>
<dbReference type="SMART" id="SM00249">
    <property type="entry name" value="PHD"/>
    <property type="match status" value="3"/>
</dbReference>
<dbReference type="InterPro" id="IPR053192">
    <property type="entry name" value="Vacuole_Formation_Reg"/>
</dbReference>
<feature type="region of interest" description="Disordered" evidence="5">
    <location>
        <begin position="235"/>
        <end position="257"/>
    </location>
</feature>
<dbReference type="Pfam" id="PF03107">
    <property type="entry name" value="C1_2"/>
    <property type="match status" value="6"/>
</dbReference>
<dbReference type="GO" id="GO:0008270">
    <property type="term" value="F:zinc ion binding"/>
    <property type="evidence" value="ECO:0007669"/>
    <property type="project" value="UniProtKB-KW"/>
</dbReference>
<dbReference type="PROSITE" id="PS50081">
    <property type="entry name" value="ZF_DAG_PE_2"/>
    <property type="match status" value="1"/>
</dbReference>
<evidence type="ECO:0000256" key="1">
    <source>
        <dbReference type="ARBA" id="ARBA00022723"/>
    </source>
</evidence>
<dbReference type="Proteomes" id="UP001359559">
    <property type="component" value="Unassembled WGS sequence"/>
</dbReference>
<sequence>MEKIEHFSHIHPLFLKEEEENDNNGNKQILCSGCGTPISGPAFCCDQCNYILHKSCTELPRYMKHPFHPQHPLTLLSTSPYKGHYICDACRGIYKNFVYHCCLCHYDLDITCACRWHPGDGHRHDFMLSTNMQPFICYACGEEANESLAFLCTICQILVHSCCAQMPFAIRINGHPHRLKLSYNLHEVYGFRVNMTCGACYGTMSSAFAGYFCSECMFPVHLRCPRPYLREEWETATESDEDEECEEEESYLGSENEDSQDIVGFSFFSHEHSLKFMEDQQSTLQYGDKVCDGCAQPITTPFFSCEKEENCGFLLHQSCAELPRTKQHPFHVHPLTLFSKAPPYDGIYRCDGCRLLSNGFVYRCEECQFDLDVCCGSLQERVEHEGHKHPLFLKKTSIARQCKGCHVWSKHMFVCDVCEDFAIDCGCATLPCKVWHVYDKHPLILNYFVEGDLREREYECGICNEKMAPKQWFYYCVDCDLAAHPYCVIGKSWRIKFGGSFQYDAHSHPLALVEEAMQNTKCEACGKGCDGWTLKCGQCKCYFHREGNCFWEQFKKSAKYLALSGTMRHRYAANVLAATPNVRA</sequence>
<evidence type="ECO:0000256" key="3">
    <source>
        <dbReference type="ARBA" id="ARBA00022771"/>
    </source>
</evidence>
<dbReference type="SUPFAM" id="SSF57889">
    <property type="entry name" value="Cysteine-rich domain"/>
    <property type="match status" value="4"/>
</dbReference>
<accession>A0AAN9ISI7</accession>
<keyword evidence="8" id="KW-1185">Reference proteome</keyword>
<evidence type="ECO:0000259" key="6">
    <source>
        <dbReference type="PROSITE" id="PS50081"/>
    </source>
</evidence>
<dbReference type="PANTHER" id="PTHR32410">
    <property type="entry name" value="CYSTEINE/HISTIDINE-RICH C1 DOMAIN FAMILY PROTEIN"/>
    <property type="match status" value="1"/>
</dbReference>
<evidence type="ECO:0000313" key="8">
    <source>
        <dbReference type="Proteomes" id="UP001359559"/>
    </source>
</evidence>
<dbReference type="InterPro" id="IPR001965">
    <property type="entry name" value="Znf_PHD"/>
</dbReference>
<dbReference type="InterPro" id="IPR004146">
    <property type="entry name" value="DC1"/>
</dbReference>
<proteinExistence type="predicted"/>
<comment type="caution">
    <text evidence="7">The sequence shown here is derived from an EMBL/GenBank/DDBJ whole genome shotgun (WGS) entry which is preliminary data.</text>
</comment>
<dbReference type="EMBL" id="JAYKXN010000005">
    <property type="protein sequence ID" value="KAK7285475.1"/>
    <property type="molecule type" value="Genomic_DNA"/>
</dbReference>
<name>A0AAN9ISI7_CLITE</name>
<keyword evidence="3" id="KW-0863">Zinc-finger</keyword>
<keyword evidence="2" id="KW-0677">Repeat</keyword>
<evidence type="ECO:0000256" key="4">
    <source>
        <dbReference type="ARBA" id="ARBA00022833"/>
    </source>
</evidence>
<reference evidence="7 8" key="1">
    <citation type="submission" date="2024-01" db="EMBL/GenBank/DDBJ databases">
        <title>The genomes of 5 underutilized Papilionoideae crops provide insights into root nodulation and disease resistance.</title>
        <authorList>
            <person name="Yuan L."/>
        </authorList>
    </citation>
    <scope>NUCLEOTIDE SEQUENCE [LARGE SCALE GENOMIC DNA]</scope>
    <source>
        <strain evidence="7">LY-2023</strain>
        <tissue evidence="7">Leaf</tissue>
    </source>
</reference>
<dbReference type="Gene3D" id="3.30.40.10">
    <property type="entry name" value="Zinc/RING finger domain, C3HC4 (zinc finger)"/>
    <property type="match status" value="1"/>
</dbReference>
<protein>
    <recommendedName>
        <fullName evidence="6">Phorbol-ester/DAG-type domain-containing protein</fullName>
    </recommendedName>
</protein>